<keyword evidence="3 8" id="KW-0812">Transmembrane</keyword>
<evidence type="ECO:0000256" key="7">
    <source>
        <dbReference type="SAM" id="MobiDB-lite"/>
    </source>
</evidence>
<evidence type="ECO:0000259" key="9">
    <source>
        <dbReference type="Pfam" id="PF02687"/>
    </source>
</evidence>
<dbReference type="GO" id="GO:0005886">
    <property type="term" value="C:plasma membrane"/>
    <property type="evidence" value="ECO:0007669"/>
    <property type="project" value="UniProtKB-SubCell"/>
</dbReference>
<name>A0A2I8VL54_9EURY</name>
<feature type="domain" description="MacB-like periplasmic core" evidence="10">
    <location>
        <begin position="44"/>
        <end position="239"/>
    </location>
</feature>
<evidence type="ECO:0000256" key="3">
    <source>
        <dbReference type="ARBA" id="ARBA00022692"/>
    </source>
</evidence>
<dbReference type="Pfam" id="PF12704">
    <property type="entry name" value="MacB_PCD"/>
    <property type="match status" value="1"/>
</dbReference>
<keyword evidence="5 8" id="KW-0472">Membrane</keyword>
<comment type="subcellular location">
    <subcellularLocation>
        <location evidence="1">Cell membrane</location>
        <topology evidence="1">Multi-pass membrane protein</topology>
    </subcellularLocation>
</comment>
<evidence type="ECO:0000256" key="1">
    <source>
        <dbReference type="ARBA" id="ARBA00004651"/>
    </source>
</evidence>
<dbReference type="KEGG" id="srub:C2R22_14270"/>
<reference evidence="11 12" key="1">
    <citation type="submission" date="2018-01" db="EMBL/GenBank/DDBJ databases">
        <title>Complete genome sequence of Salinigranum rubrum GX10T, an extremely halophilic archaeon isolated from a marine solar saltern.</title>
        <authorList>
            <person name="Han S."/>
        </authorList>
    </citation>
    <scope>NUCLEOTIDE SEQUENCE [LARGE SCALE GENOMIC DNA]</scope>
    <source>
        <strain evidence="11 12">GX10</strain>
    </source>
</reference>
<evidence type="ECO:0000256" key="5">
    <source>
        <dbReference type="ARBA" id="ARBA00023136"/>
    </source>
</evidence>
<dbReference type="GO" id="GO:0022857">
    <property type="term" value="F:transmembrane transporter activity"/>
    <property type="evidence" value="ECO:0007669"/>
    <property type="project" value="TreeGrafter"/>
</dbReference>
<comment type="similarity">
    <text evidence="6">Belongs to the ABC-4 integral membrane protein family.</text>
</comment>
<dbReference type="PANTHER" id="PTHR30572">
    <property type="entry name" value="MEMBRANE COMPONENT OF TRANSPORTER-RELATED"/>
    <property type="match status" value="1"/>
</dbReference>
<accession>A0A2I8VL54</accession>
<evidence type="ECO:0000256" key="2">
    <source>
        <dbReference type="ARBA" id="ARBA00022475"/>
    </source>
</evidence>
<feature type="transmembrane region" description="Helical" evidence="8">
    <location>
        <begin position="269"/>
        <end position="293"/>
    </location>
</feature>
<feature type="transmembrane region" description="Helical" evidence="8">
    <location>
        <begin position="45"/>
        <end position="68"/>
    </location>
</feature>
<evidence type="ECO:0000256" key="6">
    <source>
        <dbReference type="ARBA" id="ARBA00038076"/>
    </source>
</evidence>
<gene>
    <name evidence="11" type="ORF">C2R22_14270</name>
</gene>
<keyword evidence="4 8" id="KW-1133">Transmembrane helix</keyword>
<keyword evidence="12" id="KW-1185">Reference proteome</keyword>
<evidence type="ECO:0000313" key="11">
    <source>
        <dbReference type="EMBL" id="AUV82662.1"/>
    </source>
</evidence>
<dbReference type="Pfam" id="PF02687">
    <property type="entry name" value="FtsX"/>
    <property type="match status" value="1"/>
</dbReference>
<evidence type="ECO:0000313" key="12">
    <source>
        <dbReference type="Proteomes" id="UP000236584"/>
    </source>
</evidence>
<proteinExistence type="inferred from homology"/>
<dbReference type="Proteomes" id="UP000236584">
    <property type="component" value="Chromosome"/>
</dbReference>
<feature type="region of interest" description="Disordered" evidence="7">
    <location>
        <begin position="1"/>
        <end position="20"/>
    </location>
</feature>
<feature type="transmembrane region" description="Helical" evidence="8">
    <location>
        <begin position="360"/>
        <end position="383"/>
    </location>
</feature>
<sequence length="397" mass="42289">MSREGQRISPEGDADASAGTGTFADRFPVLSLAARNLTRTKTRSLLAALGIAIGVIAIASLGMFGSAFQRAQMENIGQIGNDVVVAPGEDLGRQNFTETQLREIRRAAGGAELVAVKRDSREVTYRGETQNRTVYGLADPGSLYDIREGFIPDQWRDGAVVGDELAADEGIRAGEALTVDGQTFRVVAVLDGAGQASIVNPDNAVLLPPDRFDENTYAQVVVLSASTAEANETAMRIRETMNDRQERVQVFEFGQIAEQIDQLFLQLNLFLVGIGAVSLVVAGTSILNVMLMSTVERREEIGVLRAVGFEKRSVLRILLTEAGILGLIGGTVGAVVSFLVGMGVNSLFLGDPLAFDTLSVFYLTVAFAFGVGSSLVSGAYPAWKAATLDPVRALRGN</sequence>
<dbReference type="EMBL" id="CP026309">
    <property type="protein sequence ID" value="AUV82662.1"/>
    <property type="molecule type" value="Genomic_DNA"/>
</dbReference>
<protein>
    <submittedName>
        <fullName evidence="11">ABC transporter substrate-binding protein</fullName>
    </submittedName>
</protein>
<dbReference type="InterPro" id="IPR050250">
    <property type="entry name" value="Macrolide_Exporter_MacB"/>
</dbReference>
<dbReference type="AlphaFoldDB" id="A0A2I8VL54"/>
<feature type="domain" description="ABC3 transporter permease C-terminal" evidence="9">
    <location>
        <begin position="274"/>
        <end position="390"/>
    </location>
</feature>
<dbReference type="OrthoDB" id="11469at2157"/>
<dbReference type="GeneID" id="35593280"/>
<dbReference type="InterPro" id="IPR025857">
    <property type="entry name" value="MacB_PCD"/>
</dbReference>
<feature type="transmembrane region" description="Helical" evidence="8">
    <location>
        <begin position="314"/>
        <end position="340"/>
    </location>
</feature>
<evidence type="ECO:0000259" key="10">
    <source>
        <dbReference type="Pfam" id="PF12704"/>
    </source>
</evidence>
<evidence type="ECO:0000256" key="4">
    <source>
        <dbReference type="ARBA" id="ARBA00022989"/>
    </source>
</evidence>
<evidence type="ECO:0000256" key="8">
    <source>
        <dbReference type="SAM" id="Phobius"/>
    </source>
</evidence>
<organism evidence="11 12">
    <name type="scientific">Salinigranum rubrum</name>
    <dbReference type="NCBI Taxonomy" id="755307"/>
    <lineage>
        <taxon>Archaea</taxon>
        <taxon>Methanobacteriati</taxon>
        <taxon>Methanobacteriota</taxon>
        <taxon>Stenosarchaea group</taxon>
        <taxon>Halobacteria</taxon>
        <taxon>Halobacteriales</taxon>
        <taxon>Haloferacaceae</taxon>
        <taxon>Salinigranum</taxon>
    </lineage>
</organism>
<dbReference type="PANTHER" id="PTHR30572:SF4">
    <property type="entry name" value="ABC TRANSPORTER PERMEASE YTRF"/>
    <property type="match status" value="1"/>
</dbReference>
<dbReference type="InterPro" id="IPR003838">
    <property type="entry name" value="ABC3_permease_C"/>
</dbReference>
<keyword evidence="2" id="KW-1003">Cell membrane</keyword>
<dbReference type="RefSeq" id="WP_103426351.1">
    <property type="nucleotide sequence ID" value="NZ_CP026309.1"/>
</dbReference>